<evidence type="ECO:0000256" key="6">
    <source>
        <dbReference type="SAM" id="Coils"/>
    </source>
</evidence>
<evidence type="ECO:0000256" key="4">
    <source>
        <dbReference type="ARBA" id="ARBA00023186"/>
    </source>
</evidence>
<dbReference type="InterPro" id="IPR012677">
    <property type="entry name" value="Nucleotide-bd_a/b_plait_sf"/>
</dbReference>
<accession>A0A2H9THV4</accession>
<dbReference type="CDD" id="cd06257">
    <property type="entry name" value="DnaJ"/>
    <property type="match status" value="1"/>
</dbReference>
<evidence type="ECO:0000256" key="1">
    <source>
        <dbReference type="ARBA" id="ARBA00004123"/>
    </source>
</evidence>
<dbReference type="InterPro" id="IPR052094">
    <property type="entry name" value="Pre-mRNA-splicing_ERAD"/>
</dbReference>
<comment type="caution">
    <text evidence="8">The sequence shown here is derived from an EMBL/GenBank/DDBJ whole genome shotgun (WGS) entry which is preliminary data.</text>
</comment>
<keyword evidence="4" id="KW-0143">Chaperone</keyword>
<feature type="domain" description="J" evidence="7">
    <location>
        <begin position="8"/>
        <end position="72"/>
    </location>
</feature>
<dbReference type="PRINTS" id="PR00625">
    <property type="entry name" value="JDOMAIN"/>
</dbReference>
<gene>
    <name evidence="8" type="ORF">PSACC_02827</name>
</gene>
<dbReference type="OrthoDB" id="376357at2759"/>
<evidence type="ECO:0000256" key="3">
    <source>
        <dbReference type="ARBA" id="ARBA00022490"/>
    </source>
</evidence>
<dbReference type="PROSITE" id="PS00636">
    <property type="entry name" value="DNAJ_1"/>
    <property type="match status" value="1"/>
</dbReference>
<keyword evidence="6" id="KW-0175">Coiled coil</keyword>
<comment type="subcellular location">
    <subcellularLocation>
        <location evidence="2">Cytoplasm</location>
    </subcellularLocation>
    <subcellularLocation>
        <location evidence="1">Nucleus</location>
    </subcellularLocation>
</comment>
<protein>
    <recommendedName>
        <fullName evidence="7">J domain-containing protein</fullName>
    </recommendedName>
</protein>
<dbReference type="PANTHER" id="PTHR44313:SF1">
    <property type="entry name" value="DNAJ HOMOLOG SUBFAMILY C MEMBER 17"/>
    <property type="match status" value="1"/>
</dbReference>
<organism evidence="8 9">
    <name type="scientific">Paramicrosporidium saccamoebae</name>
    <dbReference type="NCBI Taxonomy" id="1246581"/>
    <lineage>
        <taxon>Eukaryota</taxon>
        <taxon>Fungi</taxon>
        <taxon>Fungi incertae sedis</taxon>
        <taxon>Cryptomycota</taxon>
        <taxon>Cryptomycota incertae sedis</taxon>
        <taxon>Paramicrosporidium</taxon>
    </lineage>
</organism>
<dbReference type="Gene3D" id="3.30.70.330">
    <property type="match status" value="1"/>
</dbReference>
<keyword evidence="9" id="KW-1185">Reference proteome</keyword>
<evidence type="ECO:0000256" key="5">
    <source>
        <dbReference type="ARBA" id="ARBA00023242"/>
    </source>
</evidence>
<dbReference type="SUPFAM" id="SSF54928">
    <property type="entry name" value="RNA-binding domain, RBD"/>
    <property type="match status" value="1"/>
</dbReference>
<dbReference type="SMART" id="SM00271">
    <property type="entry name" value="DnaJ"/>
    <property type="match status" value="1"/>
</dbReference>
<reference evidence="8 9" key="1">
    <citation type="submission" date="2016-10" db="EMBL/GenBank/DDBJ databases">
        <title>The genome of Paramicrosporidium saccamoebae is the missing link in understanding Cryptomycota and Microsporidia evolution.</title>
        <authorList>
            <person name="Quandt C.A."/>
            <person name="Beaudet D."/>
            <person name="Corsaro D."/>
            <person name="Michel R."/>
            <person name="Corradi N."/>
            <person name="James T."/>
        </authorList>
    </citation>
    <scope>NUCLEOTIDE SEQUENCE [LARGE SCALE GENOMIC DNA]</scope>
    <source>
        <strain evidence="8 9">KSL3</strain>
    </source>
</reference>
<keyword evidence="5" id="KW-0539">Nucleus</keyword>
<sequence>MSGREWVDYYQVLGISGDATAKEISSAYRGLALKYHPDKSTSTESVQRFHVLSKAYQVLTDVEARRAFDAVLAGRMAQKQREAEFDSTRRGMRDELLRKEKEARKRKADEEEAEIRLQHEMERIRKEAQLEADRKEREKQTEEGVPGKALFDDLDRTLKISAESILSEEKIKETLKPYGTVESVLISKKQKSGIVQFTDILTAKSVMMDADRHLLKPLSFSWAKGHPPVVIDTPDEPKKANPKDFESLTLMRMRQAAERKQLRAKLEAD</sequence>
<dbReference type="Pfam" id="PF00226">
    <property type="entry name" value="DnaJ"/>
    <property type="match status" value="1"/>
</dbReference>
<dbReference type="EMBL" id="MTSL01000178">
    <property type="protein sequence ID" value="PJF17331.1"/>
    <property type="molecule type" value="Genomic_DNA"/>
</dbReference>
<dbReference type="GO" id="GO:0000390">
    <property type="term" value="P:spliceosomal complex disassembly"/>
    <property type="evidence" value="ECO:0007669"/>
    <property type="project" value="TreeGrafter"/>
</dbReference>
<evidence type="ECO:0000256" key="2">
    <source>
        <dbReference type="ARBA" id="ARBA00004496"/>
    </source>
</evidence>
<dbReference type="PANTHER" id="PTHR44313">
    <property type="entry name" value="DNAJ HOMOLOG SUBFAMILY C MEMBER 17"/>
    <property type="match status" value="1"/>
</dbReference>
<keyword evidence="3" id="KW-0963">Cytoplasm</keyword>
<dbReference type="AlphaFoldDB" id="A0A2H9THV4"/>
<dbReference type="GO" id="GO:0005737">
    <property type="term" value="C:cytoplasm"/>
    <property type="evidence" value="ECO:0007669"/>
    <property type="project" value="UniProtKB-SubCell"/>
</dbReference>
<dbReference type="Gene3D" id="1.10.287.110">
    <property type="entry name" value="DnaJ domain"/>
    <property type="match status" value="1"/>
</dbReference>
<name>A0A2H9THV4_9FUNG</name>
<dbReference type="InterPro" id="IPR001623">
    <property type="entry name" value="DnaJ_domain"/>
</dbReference>
<dbReference type="InterPro" id="IPR035979">
    <property type="entry name" value="RBD_domain_sf"/>
</dbReference>
<dbReference type="SUPFAM" id="SSF46565">
    <property type="entry name" value="Chaperone J-domain"/>
    <property type="match status" value="1"/>
</dbReference>
<proteinExistence type="predicted"/>
<evidence type="ECO:0000313" key="8">
    <source>
        <dbReference type="EMBL" id="PJF17331.1"/>
    </source>
</evidence>
<dbReference type="STRING" id="1246581.A0A2H9THV4"/>
<dbReference type="Proteomes" id="UP000240830">
    <property type="component" value="Unassembled WGS sequence"/>
</dbReference>
<evidence type="ECO:0000259" key="7">
    <source>
        <dbReference type="PROSITE" id="PS50076"/>
    </source>
</evidence>
<feature type="coiled-coil region" evidence="6">
    <location>
        <begin position="93"/>
        <end position="145"/>
    </location>
</feature>
<evidence type="ECO:0000313" key="9">
    <source>
        <dbReference type="Proteomes" id="UP000240830"/>
    </source>
</evidence>
<dbReference type="GO" id="GO:0003676">
    <property type="term" value="F:nucleic acid binding"/>
    <property type="evidence" value="ECO:0007669"/>
    <property type="project" value="InterPro"/>
</dbReference>
<dbReference type="GO" id="GO:0005681">
    <property type="term" value="C:spliceosomal complex"/>
    <property type="evidence" value="ECO:0007669"/>
    <property type="project" value="TreeGrafter"/>
</dbReference>
<dbReference type="PROSITE" id="PS50076">
    <property type="entry name" value="DNAJ_2"/>
    <property type="match status" value="1"/>
</dbReference>
<dbReference type="InterPro" id="IPR036869">
    <property type="entry name" value="J_dom_sf"/>
</dbReference>
<dbReference type="InterPro" id="IPR018253">
    <property type="entry name" value="DnaJ_domain_CS"/>
</dbReference>